<feature type="signal peptide" evidence="2">
    <location>
        <begin position="1"/>
        <end position="18"/>
    </location>
</feature>
<dbReference type="AlphaFoldDB" id="A0A226D4V7"/>
<keyword evidence="1" id="KW-0812">Transmembrane</keyword>
<evidence type="ECO:0000256" key="2">
    <source>
        <dbReference type="SAM" id="SignalP"/>
    </source>
</evidence>
<comment type="caution">
    <text evidence="3">The sequence shown here is derived from an EMBL/GenBank/DDBJ whole genome shotgun (WGS) entry which is preliminary data.</text>
</comment>
<name>A0A226D4V7_FOLCA</name>
<keyword evidence="1" id="KW-1133">Transmembrane helix</keyword>
<feature type="chain" id="PRO_5013347831" evidence="2">
    <location>
        <begin position="19"/>
        <end position="619"/>
    </location>
</feature>
<organism evidence="3 4">
    <name type="scientific">Folsomia candida</name>
    <name type="common">Springtail</name>
    <dbReference type="NCBI Taxonomy" id="158441"/>
    <lineage>
        <taxon>Eukaryota</taxon>
        <taxon>Metazoa</taxon>
        <taxon>Ecdysozoa</taxon>
        <taxon>Arthropoda</taxon>
        <taxon>Hexapoda</taxon>
        <taxon>Collembola</taxon>
        <taxon>Entomobryomorpha</taxon>
        <taxon>Isotomoidea</taxon>
        <taxon>Isotomidae</taxon>
        <taxon>Proisotominae</taxon>
        <taxon>Folsomia</taxon>
    </lineage>
</organism>
<evidence type="ECO:0000313" key="3">
    <source>
        <dbReference type="EMBL" id="OXA39286.1"/>
    </source>
</evidence>
<dbReference type="Proteomes" id="UP000198287">
    <property type="component" value="Unassembled WGS sequence"/>
</dbReference>
<feature type="transmembrane region" description="Helical" evidence="1">
    <location>
        <begin position="290"/>
        <end position="310"/>
    </location>
</feature>
<gene>
    <name evidence="3" type="ORF">Fcan01_25974</name>
</gene>
<feature type="transmembrane region" description="Helical" evidence="1">
    <location>
        <begin position="576"/>
        <end position="599"/>
    </location>
</feature>
<dbReference type="EMBL" id="LNIX01000039">
    <property type="protein sequence ID" value="OXA39286.1"/>
    <property type="molecule type" value="Genomic_DNA"/>
</dbReference>
<protein>
    <submittedName>
        <fullName evidence="3">Uncharacterized protein</fullName>
    </submittedName>
</protein>
<keyword evidence="4" id="KW-1185">Reference proteome</keyword>
<evidence type="ECO:0000256" key="1">
    <source>
        <dbReference type="SAM" id="Phobius"/>
    </source>
</evidence>
<feature type="transmembrane region" description="Helical" evidence="1">
    <location>
        <begin position="232"/>
        <end position="251"/>
    </location>
</feature>
<sequence>MNPHIWVTISASVHLLWIRITYNISDISDIYWRSFELRNFRRAAFLQISSNSLRNITDPDILNDSTHLICYVCAKNKRNTGETIYFETELQHVLKAETFREISMKLNPAIWHIRASTDFTTYIGPIQDQHKPTKNKKMNQDLGLNLIIMLLKKENASGIVCPLDLDIFRDTCDTGISGLDMHLKIDVDLRKASNYLSLDWVSWREDSVTFLSCFVEQGLSFMMYLKPFHIKVWITLLISSSILAAVITLLIRNENTKLTTSSNFSPTFFVISTRFEEGYAPRWIENRTPFRVICAAWFLMVGIVLTNLYLGEAISELSPLPISVVDKFTGLTVNYCNEETDCPVDWMARAKAYWDYDWLSGGYDLAKNNTNSLRRFNNRKDFKIYSFLRRYNGNVTNIQSYTAFLFLQEFVHLEYNRRKYWEYYTDKKPGNLSEIAIAIVNLHNPQHVEVPGLMLNTNYSNESLTVEKSVEDEITKCGRRALLEKTSIILNEQKHLSRFYLASKFTVSKETVEATSFGWHFEPKGFSLMPAHLKRTIEGGIVTRLMDYKTAAKYRERRRHSWGRGIKASKVKRLEIGGSIQTIFVMWALLIVFAGLVIIKELWSSWRTLSVVRIIRFGT</sequence>
<keyword evidence="1" id="KW-0472">Membrane</keyword>
<evidence type="ECO:0000313" key="4">
    <source>
        <dbReference type="Proteomes" id="UP000198287"/>
    </source>
</evidence>
<keyword evidence="2" id="KW-0732">Signal</keyword>
<accession>A0A226D4V7</accession>
<proteinExistence type="predicted"/>
<reference evidence="3 4" key="1">
    <citation type="submission" date="2015-12" db="EMBL/GenBank/DDBJ databases">
        <title>The genome of Folsomia candida.</title>
        <authorList>
            <person name="Faddeeva A."/>
            <person name="Derks M.F."/>
            <person name="Anvar Y."/>
            <person name="Smit S."/>
            <person name="Van Straalen N."/>
            <person name="Roelofs D."/>
        </authorList>
    </citation>
    <scope>NUCLEOTIDE SEQUENCE [LARGE SCALE GENOMIC DNA]</scope>
    <source>
        <strain evidence="3 4">VU population</strain>
        <tissue evidence="3">Whole body</tissue>
    </source>
</reference>